<dbReference type="EMBL" id="JBAFSM010000006">
    <property type="protein sequence ID" value="MEG3436435.1"/>
    <property type="molecule type" value="Genomic_DNA"/>
</dbReference>
<accession>A0AAW9QMP8</accession>
<organism evidence="5 6">
    <name type="scientific">Pannus brasiliensis CCIBt3594</name>
    <dbReference type="NCBI Taxonomy" id="1427578"/>
    <lineage>
        <taxon>Bacteria</taxon>
        <taxon>Bacillati</taxon>
        <taxon>Cyanobacteriota</taxon>
        <taxon>Cyanophyceae</taxon>
        <taxon>Oscillatoriophycideae</taxon>
        <taxon>Chroococcales</taxon>
        <taxon>Microcystaceae</taxon>
        <taxon>Pannus</taxon>
    </lineage>
</organism>
<evidence type="ECO:0000259" key="4">
    <source>
        <dbReference type="Pfam" id="PF12705"/>
    </source>
</evidence>
<protein>
    <submittedName>
        <fullName evidence="5">PD-(D/E)XK nuclease family protein</fullName>
    </submittedName>
</protein>
<evidence type="ECO:0000313" key="5">
    <source>
        <dbReference type="EMBL" id="MEG3436435.1"/>
    </source>
</evidence>
<dbReference type="Gene3D" id="3.90.320.10">
    <property type="match status" value="1"/>
</dbReference>
<name>A0AAW9QMP8_9CHRO</name>
<dbReference type="Proteomes" id="UP001328733">
    <property type="component" value="Unassembled WGS sequence"/>
</dbReference>
<keyword evidence="2" id="KW-0378">Hydrolase</keyword>
<keyword evidence="6" id="KW-1185">Reference proteome</keyword>
<evidence type="ECO:0000256" key="1">
    <source>
        <dbReference type="ARBA" id="ARBA00022763"/>
    </source>
</evidence>
<gene>
    <name evidence="5" type="ORF">V0288_04830</name>
</gene>
<evidence type="ECO:0000256" key="3">
    <source>
        <dbReference type="ARBA" id="ARBA00023204"/>
    </source>
</evidence>
<proteinExistence type="predicted"/>
<reference evidence="5 6" key="1">
    <citation type="submission" date="2024-01" db="EMBL/GenBank/DDBJ databases">
        <title>Genomic insights into the taxonomy and metabolism of the cyanobacterium Pannus brasiliensis CCIBt3594.</title>
        <authorList>
            <person name="Machado M."/>
            <person name="Botero N.B."/>
            <person name="Andreote A.P.D."/>
            <person name="Feitosa A.M.T."/>
            <person name="Popin R."/>
            <person name="Sivonen K."/>
            <person name="Fiore M.F."/>
        </authorList>
    </citation>
    <scope>NUCLEOTIDE SEQUENCE [LARGE SCALE GENOMIC DNA]</scope>
    <source>
        <strain evidence="5 6">CCIBt3594</strain>
    </source>
</reference>
<feature type="domain" description="PD-(D/E)XK endonuclease-like" evidence="4">
    <location>
        <begin position="8"/>
        <end position="230"/>
    </location>
</feature>
<keyword evidence="2" id="KW-0347">Helicase</keyword>
<dbReference type="GO" id="GO:0004386">
    <property type="term" value="F:helicase activity"/>
    <property type="evidence" value="ECO:0007669"/>
    <property type="project" value="UniProtKB-KW"/>
</dbReference>
<keyword evidence="3" id="KW-0234">DNA repair</keyword>
<comment type="caution">
    <text evidence="5">The sequence shown here is derived from an EMBL/GenBank/DDBJ whole genome shotgun (WGS) entry which is preliminary data.</text>
</comment>
<keyword evidence="2" id="KW-0067">ATP-binding</keyword>
<keyword evidence="1" id="KW-0227">DNA damage</keyword>
<dbReference type="RefSeq" id="WP_332863890.1">
    <property type="nucleotide sequence ID" value="NZ_JBAFSM010000006.1"/>
</dbReference>
<dbReference type="InterPro" id="IPR038726">
    <property type="entry name" value="PDDEXK_AddAB-type"/>
</dbReference>
<keyword evidence="2" id="KW-0547">Nucleotide-binding</keyword>
<dbReference type="GO" id="GO:0006281">
    <property type="term" value="P:DNA repair"/>
    <property type="evidence" value="ECO:0007669"/>
    <property type="project" value="UniProtKB-KW"/>
</dbReference>
<dbReference type="InterPro" id="IPR011604">
    <property type="entry name" value="PDDEXK-like_dom_sf"/>
</dbReference>
<dbReference type="Pfam" id="PF12705">
    <property type="entry name" value="PDDEXK_1"/>
    <property type="match status" value="1"/>
</dbReference>
<evidence type="ECO:0000313" key="6">
    <source>
        <dbReference type="Proteomes" id="UP001328733"/>
    </source>
</evidence>
<sequence>MNKTTLVRLSQGHLNLLETCPPRFQRIYLDRLATPPDLENWEKQEWGSQFHRLLQQRELGLPIDGLLREDPQLQHSLNALLEAAPEILHGRGEIDRSAEHCRTLSVGNYLLTVIYDLLRFESDRATIFDWKTYLKPEKPDKLARNWQTRLYLYVLAETSSYSPDRLSMTYWFVRLPREPESLTFAYSRELHERTRQDLTRLLDDLDRWLDDYEKGIPFPHRGDCETNCPYGKSIGILPRAGNSIEGIDSIGEIDPFA</sequence>
<dbReference type="AlphaFoldDB" id="A0AAW9QMP8"/>
<evidence type="ECO:0000256" key="2">
    <source>
        <dbReference type="ARBA" id="ARBA00022806"/>
    </source>
</evidence>